<feature type="transmembrane region" description="Helical" evidence="1">
    <location>
        <begin position="205"/>
        <end position="223"/>
    </location>
</feature>
<dbReference type="STRING" id="111780.Sta7437_0829"/>
<proteinExistence type="predicted"/>
<dbReference type="HOGENOM" id="CLU_072573_3_0_3"/>
<protein>
    <submittedName>
        <fullName evidence="3">Phosphoesterase PA-phosphatase related protein</fullName>
    </submittedName>
</protein>
<name>K9XRW4_STAC7</name>
<evidence type="ECO:0000259" key="2">
    <source>
        <dbReference type="SMART" id="SM00014"/>
    </source>
</evidence>
<keyword evidence="4" id="KW-1185">Reference proteome</keyword>
<gene>
    <name evidence="3" type="ordered locus">Sta7437_0829</name>
</gene>
<feature type="transmembrane region" description="Helical" evidence="1">
    <location>
        <begin position="177"/>
        <end position="199"/>
    </location>
</feature>
<dbReference type="EMBL" id="CP003653">
    <property type="protein sequence ID" value="AFZ34417.1"/>
    <property type="molecule type" value="Genomic_DNA"/>
</dbReference>
<dbReference type="SUPFAM" id="SSF48317">
    <property type="entry name" value="Acid phosphatase/Vanadium-dependent haloperoxidase"/>
    <property type="match status" value="1"/>
</dbReference>
<dbReference type="Proteomes" id="UP000010473">
    <property type="component" value="Chromosome"/>
</dbReference>
<feature type="domain" description="Phosphatidic acid phosphatase type 2/haloperoxidase" evidence="2">
    <location>
        <begin position="107"/>
        <end position="220"/>
    </location>
</feature>
<dbReference type="RefSeq" id="WP_015192090.1">
    <property type="nucleotide sequence ID" value="NC_019748.1"/>
</dbReference>
<reference evidence="4" key="1">
    <citation type="journal article" date="2013" name="Proc. Natl. Acad. Sci. U.S.A.">
        <title>Improving the coverage of the cyanobacterial phylum using diversity-driven genome sequencing.</title>
        <authorList>
            <person name="Shih P.M."/>
            <person name="Wu D."/>
            <person name="Latifi A."/>
            <person name="Axen S.D."/>
            <person name="Fewer D.P."/>
            <person name="Talla E."/>
            <person name="Calteau A."/>
            <person name="Cai F."/>
            <person name="Tandeau de Marsac N."/>
            <person name="Rippka R."/>
            <person name="Herdman M."/>
            <person name="Sivonen K."/>
            <person name="Coursin T."/>
            <person name="Laurent T."/>
            <person name="Goodwin L."/>
            <person name="Nolan M."/>
            <person name="Davenport K.W."/>
            <person name="Han C.S."/>
            <person name="Rubin E.M."/>
            <person name="Eisen J.A."/>
            <person name="Woyke T."/>
            <person name="Gugger M."/>
            <person name="Kerfeld C.A."/>
        </authorList>
    </citation>
    <scope>NUCLEOTIDE SEQUENCE [LARGE SCALE GENOMIC DNA]</scope>
    <source>
        <strain evidence="4">ATCC 29371 / PCC 7437</strain>
    </source>
</reference>
<dbReference type="AlphaFoldDB" id="K9XRW4"/>
<feature type="transmembrane region" description="Helical" evidence="1">
    <location>
        <begin position="20"/>
        <end position="43"/>
    </location>
</feature>
<dbReference type="PANTHER" id="PTHR14969:SF13">
    <property type="entry name" value="AT30094P"/>
    <property type="match status" value="1"/>
</dbReference>
<dbReference type="Pfam" id="PF01569">
    <property type="entry name" value="PAP2"/>
    <property type="match status" value="1"/>
</dbReference>
<dbReference type="CDD" id="cd03392">
    <property type="entry name" value="PAP2_like_2"/>
    <property type="match status" value="1"/>
</dbReference>
<feature type="transmembrane region" description="Helical" evidence="1">
    <location>
        <begin position="146"/>
        <end position="170"/>
    </location>
</feature>
<feature type="transmembrane region" description="Helical" evidence="1">
    <location>
        <begin position="109"/>
        <end position="126"/>
    </location>
</feature>
<evidence type="ECO:0000313" key="3">
    <source>
        <dbReference type="EMBL" id="AFZ34417.1"/>
    </source>
</evidence>
<dbReference type="InterPro" id="IPR036938">
    <property type="entry name" value="PAP2/HPO_sf"/>
</dbReference>
<dbReference type="Gene3D" id="1.20.144.10">
    <property type="entry name" value="Phosphatidic acid phosphatase type 2/haloperoxidase"/>
    <property type="match status" value="2"/>
</dbReference>
<keyword evidence="1" id="KW-1133">Transmembrane helix</keyword>
<dbReference type="KEGG" id="scs:Sta7437_0829"/>
<dbReference type="SMART" id="SM00014">
    <property type="entry name" value="acidPPc"/>
    <property type="match status" value="1"/>
</dbReference>
<feature type="transmembrane region" description="Helical" evidence="1">
    <location>
        <begin position="76"/>
        <end position="102"/>
    </location>
</feature>
<keyword evidence="1" id="KW-0472">Membrane</keyword>
<evidence type="ECO:0000256" key="1">
    <source>
        <dbReference type="SAM" id="Phobius"/>
    </source>
</evidence>
<accession>K9XRW4</accession>
<sequence>MKQILVKIIGVWQQKINPKIISFLSIFWLIGFGISALAMWGFLELADEVLEKETAILDLAVLKTLISYRSSLLNNLAIGITYLGSPTVLFFLSLAIAIVLWWRQKQIQATFLAIVTSGGIGLNYLLKNFFSRARPTIENNLVTVDFYSFPSGHAMTSLIIYGFLCYLLIFNYRKYSLLFISLTTILIILIGLTRLYLGVHWLTDVIGGYVAGTVWLFLCISSLEAAKTYRLNKTYVEPK</sequence>
<evidence type="ECO:0000313" key="4">
    <source>
        <dbReference type="Proteomes" id="UP000010473"/>
    </source>
</evidence>
<organism evidence="3 4">
    <name type="scientific">Stanieria cyanosphaera (strain ATCC 29371 / PCC 7437)</name>
    <dbReference type="NCBI Taxonomy" id="111780"/>
    <lineage>
        <taxon>Bacteria</taxon>
        <taxon>Bacillati</taxon>
        <taxon>Cyanobacteriota</taxon>
        <taxon>Cyanophyceae</taxon>
        <taxon>Pleurocapsales</taxon>
        <taxon>Dermocarpellaceae</taxon>
        <taxon>Stanieria</taxon>
    </lineage>
</organism>
<dbReference type="PANTHER" id="PTHR14969">
    <property type="entry name" value="SPHINGOSINE-1-PHOSPHATE PHOSPHOHYDROLASE"/>
    <property type="match status" value="1"/>
</dbReference>
<dbReference type="InterPro" id="IPR000326">
    <property type="entry name" value="PAP2/HPO"/>
</dbReference>
<dbReference type="eggNOG" id="COG0671">
    <property type="taxonomic scope" value="Bacteria"/>
</dbReference>
<keyword evidence="1" id="KW-0812">Transmembrane</keyword>